<keyword evidence="13" id="KW-1185">Reference proteome</keyword>
<reference evidence="12 13" key="1">
    <citation type="journal article" date="2019" name="Sci. Rep.">
        <title>A high-quality genome of Eragrostis curvula grass provides insights into Poaceae evolution and supports new strategies to enhance forage quality.</title>
        <authorList>
            <person name="Carballo J."/>
            <person name="Santos B.A.C.M."/>
            <person name="Zappacosta D."/>
            <person name="Garbus I."/>
            <person name="Selva J.P."/>
            <person name="Gallo C.A."/>
            <person name="Diaz A."/>
            <person name="Albertini E."/>
            <person name="Caccamo M."/>
            <person name="Echenique V."/>
        </authorList>
    </citation>
    <scope>NUCLEOTIDE SEQUENCE [LARGE SCALE GENOMIC DNA]</scope>
    <source>
        <strain evidence="13">cv. Victoria</strain>
        <tissue evidence="12">Leaf</tissue>
    </source>
</reference>
<dbReference type="EC" id="2.7.11.1" evidence="1"/>
<dbReference type="AlphaFoldDB" id="A0A5J9W2U5"/>
<keyword evidence="4" id="KW-0547">Nucleotide-binding</keyword>
<evidence type="ECO:0000259" key="11">
    <source>
        <dbReference type="PROSITE" id="PS51774"/>
    </source>
</evidence>
<evidence type="ECO:0000259" key="10">
    <source>
        <dbReference type="PROSITE" id="PS50011"/>
    </source>
</evidence>
<keyword evidence="6" id="KW-0067">ATP-binding</keyword>
<evidence type="ECO:0000256" key="1">
    <source>
        <dbReference type="ARBA" id="ARBA00012513"/>
    </source>
</evidence>
<dbReference type="PROSITE" id="PS51774">
    <property type="entry name" value="NAB"/>
    <property type="match status" value="1"/>
</dbReference>
<dbReference type="EMBL" id="RWGY01000007">
    <property type="protein sequence ID" value="TVU41824.1"/>
    <property type="molecule type" value="Genomic_DNA"/>
</dbReference>
<keyword evidence="5" id="KW-0418">Kinase</keyword>
<dbReference type="SUPFAM" id="SSF56112">
    <property type="entry name" value="Protein kinase-like (PK-like)"/>
    <property type="match status" value="1"/>
</dbReference>
<comment type="catalytic activity">
    <reaction evidence="8">
        <text>L-threonyl-[protein] + ATP = O-phospho-L-threonyl-[protein] + ADP + H(+)</text>
        <dbReference type="Rhea" id="RHEA:46608"/>
        <dbReference type="Rhea" id="RHEA-COMP:11060"/>
        <dbReference type="Rhea" id="RHEA-COMP:11605"/>
        <dbReference type="ChEBI" id="CHEBI:15378"/>
        <dbReference type="ChEBI" id="CHEBI:30013"/>
        <dbReference type="ChEBI" id="CHEBI:30616"/>
        <dbReference type="ChEBI" id="CHEBI:61977"/>
        <dbReference type="ChEBI" id="CHEBI:456216"/>
        <dbReference type="EC" id="2.7.11.1"/>
    </reaction>
</comment>
<evidence type="ECO:0000256" key="2">
    <source>
        <dbReference type="ARBA" id="ARBA00022527"/>
    </source>
</evidence>
<dbReference type="InterPro" id="IPR011009">
    <property type="entry name" value="Kinase-like_dom_sf"/>
</dbReference>
<comment type="catalytic activity">
    <reaction evidence="9">
        <text>L-seryl-[protein] + ATP = O-phospho-L-seryl-[protein] + ADP + H(+)</text>
        <dbReference type="Rhea" id="RHEA:17989"/>
        <dbReference type="Rhea" id="RHEA-COMP:9863"/>
        <dbReference type="Rhea" id="RHEA-COMP:11604"/>
        <dbReference type="ChEBI" id="CHEBI:15378"/>
        <dbReference type="ChEBI" id="CHEBI:29999"/>
        <dbReference type="ChEBI" id="CHEBI:30616"/>
        <dbReference type="ChEBI" id="CHEBI:83421"/>
        <dbReference type="ChEBI" id="CHEBI:456216"/>
        <dbReference type="EC" id="2.7.11.1"/>
    </reaction>
</comment>
<accession>A0A5J9W2U5</accession>
<comment type="caution">
    <text evidence="12">The sequence shown here is derived from an EMBL/GenBank/DDBJ whole genome shotgun (WGS) entry which is preliminary data.</text>
</comment>
<dbReference type="Gene3D" id="1.10.510.10">
    <property type="entry name" value="Transferase(Phosphotransferase) domain 1"/>
    <property type="match status" value="1"/>
</dbReference>
<keyword evidence="2" id="KW-0723">Serine/threonine-protein kinase</keyword>
<dbReference type="PANTHER" id="PTHR45707">
    <property type="entry name" value="C2 CALCIUM/LIPID-BINDING PLANT PHOSPHORIBOSYLTRANSFERASE FAMILY PROTEIN"/>
    <property type="match status" value="1"/>
</dbReference>
<feature type="domain" description="NAB" evidence="11">
    <location>
        <begin position="276"/>
        <end position="356"/>
    </location>
</feature>
<feature type="non-terminal residue" evidence="12">
    <location>
        <position position="1"/>
    </location>
</feature>
<dbReference type="Pfam" id="PF00069">
    <property type="entry name" value="Pkinase"/>
    <property type="match status" value="1"/>
</dbReference>
<dbReference type="PROSITE" id="PS00108">
    <property type="entry name" value="PROTEIN_KINASE_ST"/>
    <property type="match status" value="1"/>
</dbReference>
<dbReference type="InterPro" id="IPR000719">
    <property type="entry name" value="Prot_kinase_dom"/>
</dbReference>
<dbReference type="Pfam" id="PF07765">
    <property type="entry name" value="KIP1"/>
    <property type="match status" value="1"/>
</dbReference>
<gene>
    <name evidence="12" type="ORF">EJB05_15378</name>
</gene>
<keyword evidence="3" id="KW-0808">Transferase</keyword>
<evidence type="ECO:0000256" key="8">
    <source>
        <dbReference type="ARBA" id="ARBA00047899"/>
    </source>
</evidence>
<evidence type="ECO:0000256" key="5">
    <source>
        <dbReference type="ARBA" id="ARBA00022777"/>
    </source>
</evidence>
<dbReference type="FunFam" id="1.10.510.10:FF:001023">
    <property type="entry name" value="Os07g0541700 protein"/>
    <property type="match status" value="1"/>
</dbReference>
<dbReference type="GO" id="GO:0003779">
    <property type="term" value="F:actin binding"/>
    <property type="evidence" value="ECO:0007669"/>
    <property type="project" value="InterPro"/>
</dbReference>
<protein>
    <recommendedName>
        <fullName evidence="1">non-specific serine/threonine protein kinase</fullName>
        <ecNumber evidence="1">2.7.11.1</ecNumber>
    </recommendedName>
</protein>
<proteinExistence type="predicted"/>
<keyword evidence="7" id="KW-0175">Coiled coil</keyword>
<evidence type="ECO:0000256" key="6">
    <source>
        <dbReference type="ARBA" id="ARBA00022840"/>
    </source>
</evidence>
<name>A0A5J9W2U5_9POAL</name>
<sequence>YQMESEPTIDLEFILNQKDAKPIKLPISILKTITKNFSDDLRIGSGGFAEVYMGKFIMADERTRLLCFEYLSKGSLEKYISDASSGLNWTVRYRIINGICQGLQYLHDEMNMVHLDLKPANILLNDNMVPKISDFGLSRCFDEKQTRAITSTLVGSIAYVAPEFHDGVITKKSDIYSLGVIIAQILTGQKGHSRVEDVLECWRNRFGTAFPEMHNELKQIRLCSNIRMICGNSDPEKRPDIQQIINMLSEAHNEPLEEQVEFEETLEDVYTSVAKSSWWWDTNISHKRSKWLRLNLEDLDERVKMMIKMLGEDADSFAKRAEMYYRRRPELLRMVEEMYRSHRALAERYDDATRELSRSIQISTLPKGSGISEHDSPS</sequence>
<dbReference type="PROSITE" id="PS50011">
    <property type="entry name" value="PROTEIN_KINASE_DOM"/>
    <property type="match status" value="1"/>
</dbReference>
<evidence type="ECO:0000256" key="7">
    <source>
        <dbReference type="ARBA" id="ARBA00023054"/>
    </source>
</evidence>
<dbReference type="InterPro" id="IPR008271">
    <property type="entry name" value="Ser/Thr_kinase_AS"/>
</dbReference>
<evidence type="ECO:0000313" key="12">
    <source>
        <dbReference type="EMBL" id="TVU41824.1"/>
    </source>
</evidence>
<evidence type="ECO:0000256" key="9">
    <source>
        <dbReference type="ARBA" id="ARBA00048679"/>
    </source>
</evidence>
<evidence type="ECO:0000313" key="13">
    <source>
        <dbReference type="Proteomes" id="UP000324897"/>
    </source>
</evidence>
<evidence type="ECO:0000256" key="3">
    <source>
        <dbReference type="ARBA" id="ARBA00022679"/>
    </source>
</evidence>
<dbReference type="InterPro" id="IPR011684">
    <property type="entry name" value="NAB"/>
</dbReference>
<dbReference type="Gramene" id="TVU41824">
    <property type="protein sequence ID" value="TVU41824"/>
    <property type="gene ID" value="EJB05_15378"/>
</dbReference>
<feature type="domain" description="Protein kinase" evidence="10">
    <location>
        <begin position="1"/>
        <end position="256"/>
    </location>
</feature>
<dbReference type="PANTHER" id="PTHR45707:SF70">
    <property type="entry name" value="PROTEIN KINASE DOMAIN-CONTAINING PROTEIN"/>
    <property type="match status" value="1"/>
</dbReference>
<dbReference type="SMART" id="SM00220">
    <property type="entry name" value="S_TKc"/>
    <property type="match status" value="1"/>
</dbReference>
<organism evidence="12 13">
    <name type="scientific">Eragrostis curvula</name>
    <name type="common">weeping love grass</name>
    <dbReference type="NCBI Taxonomy" id="38414"/>
    <lineage>
        <taxon>Eukaryota</taxon>
        <taxon>Viridiplantae</taxon>
        <taxon>Streptophyta</taxon>
        <taxon>Embryophyta</taxon>
        <taxon>Tracheophyta</taxon>
        <taxon>Spermatophyta</taxon>
        <taxon>Magnoliopsida</taxon>
        <taxon>Liliopsida</taxon>
        <taxon>Poales</taxon>
        <taxon>Poaceae</taxon>
        <taxon>PACMAD clade</taxon>
        <taxon>Chloridoideae</taxon>
        <taxon>Eragrostideae</taxon>
        <taxon>Eragrostidinae</taxon>
        <taxon>Eragrostis</taxon>
    </lineage>
</organism>
<dbReference type="Gene3D" id="3.30.200.20">
    <property type="entry name" value="Phosphorylase Kinase, domain 1"/>
    <property type="match status" value="1"/>
</dbReference>
<evidence type="ECO:0000256" key="4">
    <source>
        <dbReference type="ARBA" id="ARBA00022741"/>
    </source>
</evidence>
<dbReference type="Proteomes" id="UP000324897">
    <property type="component" value="Chromosome 4"/>
</dbReference>
<dbReference type="OrthoDB" id="2019833at2759"/>
<dbReference type="GO" id="GO:0004674">
    <property type="term" value="F:protein serine/threonine kinase activity"/>
    <property type="evidence" value="ECO:0007669"/>
    <property type="project" value="UniProtKB-KW"/>
</dbReference>
<dbReference type="GO" id="GO:0005524">
    <property type="term" value="F:ATP binding"/>
    <property type="evidence" value="ECO:0007669"/>
    <property type="project" value="UniProtKB-KW"/>
</dbReference>